<dbReference type="EMBL" id="JACJSK010000001">
    <property type="protein sequence ID" value="MBD2542299.1"/>
    <property type="molecule type" value="Genomic_DNA"/>
</dbReference>
<gene>
    <name evidence="1" type="ORF">H6G72_00050</name>
</gene>
<dbReference type="InterPro" id="IPR021469">
    <property type="entry name" value="DUF3122"/>
</dbReference>
<evidence type="ECO:0000313" key="1">
    <source>
        <dbReference type="EMBL" id="MBD2542299.1"/>
    </source>
</evidence>
<dbReference type="RefSeq" id="WP_054465614.1">
    <property type="nucleotide sequence ID" value="NZ_JACJSK010000001.1"/>
</dbReference>
<dbReference type="Pfam" id="PF11320">
    <property type="entry name" value="DUF3122"/>
    <property type="match status" value="1"/>
</dbReference>
<organism evidence="1 2">
    <name type="scientific">Planktothricoides raciborskii FACHB-1370</name>
    <dbReference type="NCBI Taxonomy" id="2949576"/>
    <lineage>
        <taxon>Bacteria</taxon>
        <taxon>Bacillati</taxon>
        <taxon>Cyanobacteriota</taxon>
        <taxon>Cyanophyceae</taxon>
        <taxon>Oscillatoriophycideae</taxon>
        <taxon>Oscillatoriales</taxon>
        <taxon>Oscillatoriaceae</taxon>
        <taxon>Planktothricoides</taxon>
    </lineage>
</organism>
<name>A0ABR8E649_9CYAN</name>
<accession>A0ABR8E649</accession>
<dbReference type="Proteomes" id="UP000641954">
    <property type="component" value="Unassembled WGS sequence"/>
</dbReference>
<protein>
    <submittedName>
        <fullName evidence="1">DUF3122 domain-containing protein</fullName>
    </submittedName>
</protein>
<comment type="caution">
    <text evidence="1">The sequence shown here is derived from an EMBL/GenBank/DDBJ whole genome shotgun (WGS) entry which is preliminary data.</text>
</comment>
<reference evidence="1 2" key="1">
    <citation type="journal article" date="2020" name="ISME J.">
        <title>Comparative genomics reveals insights into cyanobacterial evolution and habitat adaptation.</title>
        <authorList>
            <person name="Chen M.Y."/>
            <person name="Teng W.K."/>
            <person name="Zhao L."/>
            <person name="Hu C.X."/>
            <person name="Zhou Y.K."/>
            <person name="Han B.P."/>
            <person name="Song L.R."/>
            <person name="Shu W.S."/>
        </authorList>
    </citation>
    <scope>NUCLEOTIDE SEQUENCE [LARGE SCALE GENOMIC DNA]</scope>
    <source>
        <strain evidence="1 2">FACHB-1370</strain>
    </source>
</reference>
<evidence type="ECO:0000313" key="2">
    <source>
        <dbReference type="Proteomes" id="UP000641954"/>
    </source>
</evidence>
<sequence length="165" mass="18488">MKIFAKFSLILILCFSLLVGFGAFTSQPAGALMEKTYEAPGQVLYKSRHSLRDRSGNAWQLIFFKRSTDTEVLSISLRLVGFPGVVEVAHPQPLKLITDSGEFIAEDMFAQESPAPNVGQYDLKDILFDLPTTGSIRLLIPNEKNDYPLRLPPSLVLEWQNLVNF</sequence>
<keyword evidence="2" id="KW-1185">Reference proteome</keyword>
<proteinExistence type="predicted"/>